<dbReference type="SUPFAM" id="SSF111369">
    <property type="entry name" value="HlyD-like secretion proteins"/>
    <property type="match status" value="1"/>
</dbReference>
<dbReference type="GO" id="GO:1990281">
    <property type="term" value="C:efflux pump complex"/>
    <property type="evidence" value="ECO:0007669"/>
    <property type="project" value="TreeGrafter"/>
</dbReference>
<evidence type="ECO:0000313" key="4">
    <source>
        <dbReference type="EMBL" id="PIS13862.1"/>
    </source>
</evidence>
<dbReference type="Pfam" id="PF25967">
    <property type="entry name" value="RND-MFP_C"/>
    <property type="match status" value="1"/>
</dbReference>
<dbReference type="Gene3D" id="2.40.30.170">
    <property type="match status" value="1"/>
</dbReference>
<sequence length="347" mass="38015">MMTWLKSRITKKLVIGLIVAVVAIVWLVNARAGGQAAKFETATVARKDLAQAVSASGKVKAQEQVDLKFQTSGLLTWVGVEEGDRVKKWQAIAKLDTRELQKTLEKYLIDYSGQRNDFEETWRVTYGGKRPEQALTDTVKRILEKNQWDLQKAVLDVELKDLAVRLATLTTPIDGIVTHIDTPYAGINITPATAVFSVANPKAMLFKANIDEADVTKVKEGQEATVALDAFPEEKFTGKISKVNFEAITTKGGGTAFVTEVLLPENTDLRFKIGLNGEMEVATAKRENVLVVPSEAVYAKNGTNYVKVLADDKVSEVAVTTGLETDQEIEILTGLTSGQKVITSEKK</sequence>
<reference evidence="5" key="1">
    <citation type="submission" date="2017-09" db="EMBL/GenBank/DDBJ databases">
        <title>Depth-based differentiation of microbial function through sediment-hosted aquifers and enrichment of novel symbionts in the deep terrestrial subsurface.</title>
        <authorList>
            <person name="Probst A.J."/>
            <person name="Ladd B."/>
            <person name="Jarett J.K."/>
            <person name="Geller-Mcgrath D.E."/>
            <person name="Sieber C.M.K."/>
            <person name="Emerson J.B."/>
            <person name="Anantharaman K."/>
            <person name="Thomas B.C."/>
            <person name="Malmstrom R."/>
            <person name="Stieglmeier M."/>
            <person name="Klingl A."/>
            <person name="Woyke T."/>
            <person name="Ryan C.M."/>
            <person name="Banfield J.F."/>
        </authorList>
    </citation>
    <scope>NUCLEOTIDE SEQUENCE [LARGE SCALE GENOMIC DNA]</scope>
</reference>
<comment type="similarity">
    <text evidence="1">Belongs to the membrane fusion protein (MFP) (TC 8.A.1) family.</text>
</comment>
<evidence type="ECO:0008006" key="6">
    <source>
        <dbReference type="Google" id="ProtNLM"/>
    </source>
</evidence>
<dbReference type="Gene3D" id="2.40.420.20">
    <property type="match status" value="1"/>
</dbReference>
<evidence type="ECO:0000256" key="1">
    <source>
        <dbReference type="ARBA" id="ARBA00009477"/>
    </source>
</evidence>
<comment type="caution">
    <text evidence="4">The sequence shown here is derived from an EMBL/GenBank/DDBJ whole genome shotgun (WGS) entry which is preliminary data.</text>
</comment>
<dbReference type="Pfam" id="PF25990">
    <property type="entry name" value="Beta-barrel_YknX"/>
    <property type="match status" value="1"/>
</dbReference>
<dbReference type="AlphaFoldDB" id="A0A2H0WMI1"/>
<proteinExistence type="inferred from homology"/>
<name>A0A2H0WMI1_9BACT</name>
<dbReference type="InterPro" id="IPR006143">
    <property type="entry name" value="RND_pump_MFP"/>
</dbReference>
<evidence type="ECO:0000313" key="5">
    <source>
        <dbReference type="Proteomes" id="UP000230033"/>
    </source>
</evidence>
<dbReference type="GO" id="GO:0015562">
    <property type="term" value="F:efflux transmembrane transporter activity"/>
    <property type="evidence" value="ECO:0007669"/>
    <property type="project" value="TreeGrafter"/>
</dbReference>
<feature type="domain" description="Multidrug resistance protein MdtA-like C-terminal permuted SH3" evidence="2">
    <location>
        <begin position="288"/>
        <end position="345"/>
    </location>
</feature>
<dbReference type="PANTHER" id="PTHR30469">
    <property type="entry name" value="MULTIDRUG RESISTANCE PROTEIN MDTA"/>
    <property type="match status" value="1"/>
</dbReference>
<dbReference type="InterPro" id="IPR058636">
    <property type="entry name" value="Beta-barrel_YknX"/>
</dbReference>
<dbReference type="EMBL" id="PEZJ01000024">
    <property type="protein sequence ID" value="PIS13862.1"/>
    <property type="molecule type" value="Genomic_DNA"/>
</dbReference>
<organism evidence="4 5">
    <name type="scientific">Candidatus Shapirobacteria bacterium CG09_land_8_20_14_0_10_47_13</name>
    <dbReference type="NCBI Taxonomy" id="1974481"/>
    <lineage>
        <taxon>Bacteria</taxon>
        <taxon>Candidatus Shapironibacteriota</taxon>
    </lineage>
</organism>
<accession>A0A2H0WMI1</accession>
<feature type="domain" description="YknX-like beta-barrel" evidence="3">
    <location>
        <begin position="206"/>
        <end position="266"/>
    </location>
</feature>
<dbReference type="Gene3D" id="2.40.50.100">
    <property type="match status" value="1"/>
</dbReference>
<protein>
    <recommendedName>
        <fullName evidence="6">RND efflux pump membrane fusion protein barrel-sandwich domain-containing protein</fullName>
    </recommendedName>
</protein>
<evidence type="ECO:0000259" key="2">
    <source>
        <dbReference type="Pfam" id="PF25967"/>
    </source>
</evidence>
<dbReference type="InterPro" id="IPR058627">
    <property type="entry name" value="MdtA-like_C"/>
</dbReference>
<dbReference type="NCBIfam" id="TIGR01730">
    <property type="entry name" value="RND_mfp"/>
    <property type="match status" value="1"/>
</dbReference>
<gene>
    <name evidence="4" type="ORF">COT65_01905</name>
</gene>
<dbReference type="Proteomes" id="UP000230033">
    <property type="component" value="Unassembled WGS sequence"/>
</dbReference>
<evidence type="ECO:0000259" key="3">
    <source>
        <dbReference type="Pfam" id="PF25990"/>
    </source>
</evidence>
<dbReference type="PANTHER" id="PTHR30469:SF33">
    <property type="entry name" value="SLR1207 PROTEIN"/>
    <property type="match status" value="1"/>
</dbReference>